<dbReference type="EMBL" id="CABFWN010000005">
    <property type="protein sequence ID" value="VUG19713.1"/>
    <property type="molecule type" value="Genomic_DNA"/>
</dbReference>
<evidence type="ECO:0000256" key="10">
    <source>
        <dbReference type="SAM" id="MobiDB-lite"/>
    </source>
</evidence>
<sequence>MLNSIALTAVLSLLTGVQAASYAPSSGKCPASNPLIPPGTESDAEGVLRKNTILSESEYDWILSRKEKVKPKLISFLNGLNMSDYKGDNYFDNYFENNASNYSDSPINIGLSFSGGSFRALLTGAGEMAALDSRTNFSSNATALQGLMDSSTYLSGLSGGSLLVASVVFQNWTSVENILDEKKIWNFTEAPVSASISFWTELFSEVKTKSAAGYDITLIDLFGRILSKYMFTNYADNGIDLQWSEIQDLDAFKSHEMPFPMILATGGVSSNESDFANNVWEISPYEFGSWSPFVGGFANIEYMGTSLKAGKPSNSTCTTDFDNAGLMAACSSDFFGGMSETLSEITSGNASVLSDLLEDYMGSGSGSSSFNVSSFELNALLNMVSTDRTDILFALIPNPFYESTLPSNTSDIPTNKTLKLVDGGMFNESVPLDPFLVPARAVDIVFAYDNSGLSRTDNFPDGSTLLSTRERWHNSFPDDNFYDIPDTVDDFIAKGLNTKPVFFGCNGTELVTDQIEGNDTDEFNYMKPLLVYIPNTNTTYMSNTSDVVLSYDQRSTLVKGGFEVATRFNFTKDDEFAQCIGCAILRRTEERRGLEPGEQCRKCFERYCYSSGNEKDSDLDEENLPTSLYGSISTTATYSTSNSSATATSSSSAASGSSTSTTTKSSTSKAGALRNAVFSMPTALLCLLSLII</sequence>
<reference evidence="12 13" key="1">
    <citation type="submission" date="2019-07" db="EMBL/GenBank/DDBJ databases">
        <authorList>
            <person name="Friedrich A."/>
            <person name="Schacherer J."/>
        </authorList>
    </citation>
    <scope>NUCLEOTIDE SEQUENCE [LARGE SCALE GENOMIC DNA]</scope>
</reference>
<dbReference type="PANTHER" id="PTHR10728:SF33">
    <property type="entry name" value="LYSOPHOSPHOLIPASE 1-RELATED"/>
    <property type="match status" value="1"/>
</dbReference>
<gene>
    <name evidence="12" type="primary">PLB1</name>
    <name evidence="12" type="ORF">DEBR0S5_10088G</name>
</gene>
<organism evidence="12 13">
    <name type="scientific">Dekkera bruxellensis</name>
    <name type="common">Brettanomyces custersii</name>
    <dbReference type="NCBI Taxonomy" id="5007"/>
    <lineage>
        <taxon>Eukaryota</taxon>
        <taxon>Fungi</taxon>
        <taxon>Dikarya</taxon>
        <taxon>Ascomycota</taxon>
        <taxon>Saccharomycotina</taxon>
        <taxon>Pichiomycetes</taxon>
        <taxon>Pichiales</taxon>
        <taxon>Pichiaceae</taxon>
        <taxon>Brettanomyces</taxon>
    </lineage>
</organism>
<dbReference type="PANTHER" id="PTHR10728">
    <property type="entry name" value="CYTOSOLIC PHOSPHOLIPASE A2"/>
    <property type="match status" value="1"/>
</dbReference>
<dbReference type="GO" id="GO:0005829">
    <property type="term" value="C:cytosol"/>
    <property type="evidence" value="ECO:0007669"/>
    <property type="project" value="TreeGrafter"/>
</dbReference>
<evidence type="ECO:0000256" key="5">
    <source>
        <dbReference type="ARBA" id="ARBA00022963"/>
    </source>
</evidence>
<evidence type="ECO:0000256" key="1">
    <source>
        <dbReference type="ARBA" id="ARBA00008780"/>
    </source>
</evidence>
<evidence type="ECO:0000256" key="3">
    <source>
        <dbReference type="ARBA" id="ARBA00022729"/>
    </source>
</evidence>
<keyword evidence="13" id="KW-1185">Reference proteome</keyword>
<comment type="similarity">
    <text evidence="1 9">Belongs to the lysophospholipase family.</text>
</comment>
<dbReference type="EC" id="3.1.1.5" evidence="2 9"/>
<accession>A0A7D9D0M4</accession>
<dbReference type="Pfam" id="PF01735">
    <property type="entry name" value="PLA2_B"/>
    <property type="match status" value="1"/>
</dbReference>
<evidence type="ECO:0000256" key="9">
    <source>
        <dbReference type="RuleBase" id="RU362103"/>
    </source>
</evidence>
<dbReference type="GO" id="GO:0004623">
    <property type="term" value="F:phospholipase A2 activity"/>
    <property type="evidence" value="ECO:0007669"/>
    <property type="project" value="TreeGrafter"/>
</dbReference>
<evidence type="ECO:0000313" key="12">
    <source>
        <dbReference type="EMBL" id="VUG19713.1"/>
    </source>
</evidence>
<feature type="signal peptide" evidence="9">
    <location>
        <begin position="1"/>
        <end position="19"/>
    </location>
</feature>
<dbReference type="GO" id="GO:0004622">
    <property type="term" value="F:phosphatidylcholine lysophospholipase activity"/>
    <property type="evidence" value="ECO:0007669"/>
    <property type="project" value="UniProtKB-EC"/>
</dbReference>
<evidence type="ECO:0000256" key="8">
    <source>
        <dbReference type="PROSITE-ProRule" id="PRU00555"/>
    </source>
</evidence>
<keyword evidence="4 8" id="KW-0378">Hydrolase</keyword>
<dbReference type="PROSITE" id="PS51210">
    <property type="entry name" value="PLA2C"/>
    <property type="match status" value="1"/>
</dbReference>
<dbReference type="InterPro" id="IPR016035">
    <property type="entry name" value="Acyl_Trfase/lysoPLipase"/>
</dbReference>
<proteinExistence type="inferred from homology"/>
<feature type="domain" description="PLA2c" evidence="11">
    <location>
        <begin position="40"/>
        <end position="614"/>
    </location>
</feature>
<name>A0A7D9D0M4_DEKBR</name>
<evidence type="ECO:0000256" key="7">
    <source>
        <dbReference type="ARBA" id="ARBA00023180"/>
    </source>
</evidence>
<comment type="catalytic activity">
    <reaction evidence="9">
        <text>a 1-acyl-sn-glycero-3-phosphocholine + H2O = sn-glycerol 3-phosphocholine + a fatty acid + H(+)</text>
        <dbReference type="Rhea" id="RHEA:15177"/>
        <dbReference type="ChEBI" id="CHEBI:15377"/>
        <dbReference type="ChEBI" id="CHEBI:15378"/>
        <dbReference type="ChEBI" id="CHEBI:16870"/>
        <dbReference type="ChEBI" id="CHEBI:28868"/>
        <dbReference type="ChEBI" id="CHEBI:58168"/>
        <dbReference type="EC" id="3.1.1.5"/>
    </reaction>
</comment>
<evidence type="ECO:0000256" key="4">
    <source>
        <dbReference type="ARBA" id="ARBA00022801"/>
    </source>
</evidence>
<dbReference type="SMART" id="SM00022">
    <property type="entry name" value="PLAc"/>
    <property type="match status" value="1"/>
</dbReference>
<evidence type="ECO:0000256" key="6">
    <source>
        <dbReference type="ARBA" id="ARBA00023098"/>
    </source>
</evidence>
<feature type="chain" id="PRO_5029031818" description="Lysophospholipase" evidence="9">
    <location>
        <begin position="20"/>
        <end position="692"/>
    </location>
</feature>
<dbReference type="AlphaFoldDB" id="A0A7D9D0M4"/>
<keyword evidence="6 8" id="KW-0443">Lipid metabolism</keyword>
<keyword evidence="3 9" id="KW-0732">Signal</keyword>
<keyword evidence="5 8" id="KW-0442">Lipid degradation</keyword>
<dbReference type="GO" id="GO:0046475">
    <property type="term" value="P:glycerophospholipid catabolic process"/>
    <property type="evidence" value="ECO:0007669"/>
    <property type="project" value="TreeGrafter"/>
</dbReference>
<protein>
    <recommendedName>
        <fullName evidence="2 9">Lysophospholipase</fullName>
        <ecNumber evidence="2 9">3.1.1.5</ecNumber>
    </recommendedName>
</protein>
<dbReference type="SUPFAM" id="SSF52151">
    <property type="entry name" value="FabD/lysophospholipase-like"/>
    <property type="match status" value="1"/>
</dbReference>
<dbReference type="GO" id="GO:0005783">
    <property type="term" value="C:endoplasmic reticulum"/>
    <property type="evidence" value="ECO:0007669"/>
    <property type="project" value="TreeGrafter"/>
</dbReference>
<keyword evidence="7" id="KW-0325">Glycoprotein</keyword>
<dbReference type="GO" id="GO:0005886">
    <property type="term" value="C:plasma membrane"/>
    <property type="evidence" value="ECO:0007669"/>
    <property type="project" value="TreeGrafter"/>
</dbReference>
<feature type="region of interest" description="Disordered" evidence="10">
    <location>
        <begin position="637"/>
        <end position="666"/>
    </location>
</feature>
<dbReference type="Proteomes" id="UP000478008">
    <property type="component" value="Unassembled WGS sequence"/>
</dbReference>
<evidence type="ECO:0000313" key="13">
    <source>
        <dbReference type="Proteomes" id="UP000478008"/>
    </source>
</evidence>
<dbReference type="GO" id="GO:0005576">
    <property type="term" value="C:extracellular region"/>
    <property type="evidence" value="ECO:0007669"/>
    <property type="project" value="TreeGrafter"/>
</dbReference>
<evidence type="ECO:0000259" key="11">
    <source>
        <dbReference type="PROSITE" id="PS51210"/>
    </source>
</evidence>
<evidence type="ECO:0000256" key="2">
    <source>
        <dbReference type="ARBA" id="ARBA00013274"/>
    </source>
</evidence>
<dbReference type="InterPro" id="IPR002642">
    <property type="entry name" value="LysoPLipase_cat_dom"/>
</dbReference>
<dbReference type="Gene3D" id="3.40.1090.10">
    <property type="entry name" value="Cytosolic phospholipase A2 catalytic domain"/>
    <property type="match status" value="1"/>
</dbReference>